<keyword evidence="3" id="KW-1185">Reference proteome</keyword>
<protein>
    <recommendedName>
        <fullName evidence="1">DUF7041 domain-containing protein</fullName>
    </recommendedName>
</protein>
<proteinExistence type="predicted"/>
<reference evidence="2" key="1">
    <citation type="submission" date="2020-08" db="EMBL/GenBank/DDBJ databases">
        <title>Multicomponent nature underlies the extraordinary mechanical properties of spider dragline silk.</title>
        <authorList>
            <person name="Kono N."/>
            <person name="Nakamura H."/>
            <person name="Mori M."/>
            <person name="Yoshida Y."/>
            <person name="Ohtoshi R."/>
            <person name="Malay A.D."/>
            <person name="Moran D.A.P."/>
            <person name="Tomita M."/>
            <person name="Numata K."/>
            <person name="Arakawa K."/>
        </authorList>
    </citation>
    <scope>NUCLEOTIDE SEQUENCE</scope>
</reference>
<dbReference type="PANTHER" id="PTHR33327:SF3">
    <property type="entry name" value="RNA-DIRECTED DNA POLYMERASE"/>
    <property type="match status" value="1"/>
</dbReference>
<evidence type="ECO:0000313" key="3">
    <source>
        <dbReference type="Proteomes" id="UP000886998"/>
    </source>
</evidence>
<dbReference type="EMBL" id="BMAV01010674">
    <property type="protein sequence ID" value="GFY55945.1"/>
    <property type="molecule type" value="Genomic_DNA"/>
</dbReference>
<dbReference type="OrthoDB" id="6423925at2759"/>
<dbReference type="Pfam" id="PF23055">
    <property type="entry name" value="DUF7041"/>
    <property type="match status" value="1"/>
</dbReference>
<name>A0A8X6XNT0_9ARAC</name>
<accession>A0A8X6XNT0</accession>
<evidence type="ECO:0000259" key="1">
    <source>
        <dbReference type="Pfam" id="PF23055"/>
    </source>
</evidence>
<sequence>MSEEESSPATSIARISVKVPPFWQANPEIWFNQMESQFVLAGIRTEITKFHHVVSVLQPEELGIVGRYNFKPSSSKAVRRSPNKTLFAIY</sequence>
<comment type="caution">
    <text evidence="2">The sequence shown here is derived from an EMBL/GenBank/DDBJ whole genome shotgun (WGS) entry which is preliminary data.</text>
</comment>
<organism evidence="2 3">
    <name type="scientific">Trichonephila inaurata madagascariensis</name>
    <dbReference type="NCBI Taxonomy" id="2747483"/>
    <lineage>
        <taxon>Eukaryota</taxon>
        <taxon>Metazoa</taxon>
        <taxon>Ecdysozoa</taxon>
        <taxon>Arthropoda</taxon>
        <taxon>Chelicerata</taxon>
        <taxon>Arachnida</taxon>
        <taxon>Araneae</taxon>
        <taxon>Araneomorphae</taxon>
        <taxon>Entelegynae</taxon>
        <taxon>Araneoidea</taxon>
        <taxon>Nephilidae</taxon>
        <taxon>Trichonephila</taxon>
        <taxon>Trichonephila inaurata</taxon>
    </lineage>
</organism>
<evidence type="ECO:0000313" key="2">
    <source>
        <dbReference type="EMBL" id="GFY55945.1"/>
    </source>
</evidence>
<dbReference type="PANTHER" id="PTHR33327">
    <property type="entry name" value="ENDONUCLEASE"/>
    <property type="match status" value="1"/>
</dbReference>
<dbReference type="AlphaFoldDB" id="A0A8X6XNT0"/>
<dbReference type="InterPro" id="IPR055469">
    <property type="entry name" value="DUF7041"/>
</dbReference>
<feature type="domain" description="DUF7041" evidence="1">
    <location>
        <begin position="19"/>
        <end position="65"/>
    </location>
</feature>
<dbReference type="Proteomes" id="UP000886998">
    <property type="component" value="Unassembled WGS sequence"/>
</dbReference>
<gene>
    <name evidence="2" type="primary">AVEN_14411_1</name>
    <name evidence="2" type="ORF">TNIN_406591</name>
</gene>